<keyword evidence="2" id="KW-1185">Reference proteome</keyword>
<gene>
    <name evidence="1" type="ORF">ACOLOM_LOCUS1065</name>
</gene>
<accession>A0ACA9K7Y1</accession>
<comment type="caution">
    <text evidence="1">The sequence shown here is derived from an EMBL/GenBank/DDBJ whole genome shotgun (WGS) entry which is preliminary data.</text>
</comment>
<protein>
    <submittedName>
        <fullName evidence="1">1016_t:CDS:1</fullName>
    </submittedName>
</protein>
<dbReference type="Proteomes" id="UP000789525">
    <property type="component" value="Unassembled WGS sequence"/>
</dbReference>
<sequence length="381" mass="44694">MSWELLRFIESGSLFLVSLLVRGCRPEGALKEVDIYNRYRPVPVVRQSKFRQTLRRVDRTISGSRRNDERTDTRIGSSNEAYLENKTFYFETLALYNAVQQVILQKELRKDKISDSQRKALEATRNVLSFAETKQYLGFRAKDPSMKNENPALLGLTEEKLKELVEKELEELNTSKEYILTSIENKLKKQCEEIAKFYYIEEVSIPESNPKLLFAKAIQLNKKLSQRVDNLRLSKIHAITSKSLLGEQIVNYMNVMKEILSNSWSILEEFKLQYEFKKNRVFCDYFSGIVKSMVLKFRVLRFTALLSIYDKDTVEGLEMIRDNLLNEEIKKRKELDALESELSKYQICDEFESIVQIYAEVNKEIEKVKDDIQRMNEQSMA</sequence>
<organism evidence="1 2">
    <name type="scientific">Acaulospora colombiana</name>
    <dbReference type="NCBI Taxonomy" id="27376"/>
    <lineage>
        <taxon>Eukaryota</taxon>
        <taxon>Fungi</taxon>
        <taxon>Fungi incertae sedis</taxon>
        <taxon>Mucoromycota</taxon>
        <taxon>Glomeromycotina</taxon>
        <taxon>Glomeromycetes</taxon>
        <taxon>Diversisporales</taxon>
        <taxon>Acaulosporaceae</taxon>
        <taxon>Acaulospora</taxon>
    </lineage>
</organism>
<reference evidence="1" key="1">
    <citation type="submission" date="2021-06" db="EMBL/GenBank/DDBJ databases">
        <authorList>
            <person name="Kallberg Y."/>
            <person name="Tangrot J."/>
            <person name="Rosling A."/>
        </authorList>
    </citation>
    <scope>NUCLEOTIDE SEQUENCE</scope>
    <source>
        <strain evidence="1">CL356</strain>
    </source>
</reference>
<evidence type="ECO:0000313" key="1">
    <source>
        <dbReference type="EMBL" id="CAG8458416.1"/>
    </source>
</evidence>
<evidence type="ECO:0000313" key="2">
    <source>
        <dbReference type="Proteomes" id="UP000789525"/>
    </source>
</evidence>
<dbReference type="EMBL" id="CAJVPT010001206">
    <property type="protein sequence ID" value="CAG8458416.1"/>
    <property type="molecule type" value="Genomic_DNA"/>
</dbReference>
<name>A0ACA9K7Y1_9GLOM</name>
<proteinExistence type="predicted"/>